<dbReference type="SMART" id="SM00179">
    <property type="entry name" value="EGF_CA"/>
    <property type="match status" value="2"/>
</dbReference>
<reference evidence="6" key="1">
    <citation type="submission" date="2022-03" db="EMBL/GenBank/DDBJ databases">
        <authorList>
            <person name="Martin C."/>
        </authorList>
    </citation>
    <scope>NUCLEOTIDE SEQUENCE</scope>
</reference>
<name>A0A8J1Y357_OWEFU</name>
<dbReference type="FunFam" id="2.10.25.10:FF:000038">
    <property type="entry name" value="Fibrillin 2"/>
    <property type="match status" value="1"/>
</dbReference>
<dbReference type="GO" id="GO:0005509">
    <property type="term" value="F:calcium ion binding"/>
    <property type="evidence" value="ECO:0007669"/>
    <property type="project" value="InterPro"/>
</dbReference>
<dbReference type="CDD" id="cd00054">
    <property type="entry name" value="EGF_CA"/>
    <property type="match status" value="1"/>
</dbReference>
<dbReference type="SUPFAM" id="SSF57184">
    <property type="entry name" value="Growth factor receptor domain"/>
    <property type="match status" value="1"/>
</dbReference>
<dbReference type="InterPro" id="IPR001881">
    <property type="entry name" value="EGF-like_Ca-bd_dom"/>
</dbReference>
<keyword evidence="3" id="KW-0677">Repeat</keyword>
<dbReference type="InterPro" id="IPR000742">
    <property type="entry name" value="EGF"/>
</dbReference>
<dbReference type="PROSITE" id="PS00010">
    <property type="entry name" value="ASX_HYDROXYL"/>
    <property type="match status" value="1"/>
</dbReference>
<dbReference type="InterPro" id="IPR050751">
    <property type="entry name" value="ECM_structural_protein"/>
</dbReference>
<dbReference type="InterPro" id="IPR009030">
    <property type="entry name" value="Growth_fac_rcpt_cys_sf"/>
</dbReference>
<dbReference type="PANTHER" id="PTHR24034:SF89">
    <property type="entry name" value="COMPLEMENT COMPONENT C1Q RECEPTOR"/>
    <property type="match status" value="1"/>
</dbReference>
<evidence type="ECO:0000256" key="3">
    <source>
        <dbReference type="ARBA" id="ARBA00022737"/>
    </source>
</evidence>
<comment type="caution">
    <text evidence="6">The sequence shown here is derived from an EMBL/GenBank/DDBJ whole genome shotgun (WGS) entry which is preliminary data.</text>
</comment>
<dbReference type="AlphaFoldDB" id="A0A8J1Y357"/>
<feature type="disulfide bond" evidence="5">
    <location>
        <begin position="138"/>
        <end position="155"/>
    </location>
</feature>
<evidence type="ECO:0000313" key="6">
    <source>
        <dbReference type="EMBL" id="CAH1781299.1"/>
    </source>
</evidence>
<dbReference type="PROSITE" id="PS50026">
    <property type="entry name" value="EGF_3"/>
    <property type="match status" value="3"/>
</dbReference>
<sequence length="248" mass="26818">SDPCADPVLNNCDVNAECSTGLDGSANCTCKSGFVGNGTSCEAPDPCTDHSLNNCGDNAECTNTNGNFSCTCLSGYQGNGTHCKIAPCNAGFAIPWNGGFQCICPPNKQGINCSEDVPDSNFNCSWPSNENACRSNPCYGEKAVCINTFGGNFRCLCPSGAEGDRCEKGAHCFDCFSVRWRNVTCSVHDDAQFLQSFQLKTPTVDRQISRTQCSEDKWGFDENTKEMWVARGCRARFCADFEPTPETQ</sequence>
<evidence type="ECO:0000313" key="7">
    <source>
        <dbReference type="Proteomes" id="UP000749559"/>
    </source>
</evidence>
<keyword evidence="2" id="KW-0732">Signal</keyword>
<dbReference type="Gene3D" id="2.10.25.10">
    <property type="entry name" value="Laminin"/>
    <property type="match status" value="3"/>
</dbReference>
<dbReference type="EMBL" id="CAIIXF020000004">
    <property type="protein sequence ID" value="CAH1781299.1"/>
    <property type="molecule type" value="Genomic_DNA"/>
</dbReference>
<accession>A0A8J1Y357</accession>
<feature type="non-terminal residue" evidence="6">
    <location>
        <position position="248"/>
    </location>
</feature>
<dbReference type="PROSITE" id="PS01186">
    <property type="entry name" value="EGF_2"/>
    <property type="match status" value="2"/>
</dbReference>
<organism evidence="6 7">
    <name type="scientific">Owenia fusiformis</name>
    <name type="common">Polychaete worm</name>
    <dbReference type="NCBI Taxonomy" id="6347"/>
    <lineage>
        <taxon>Eukaryota</taxon>
        <taxon>Metazoa</taxon>
        <taxon>Spiralia</taxon>
        <taxon>Lophotrochozoa</taxon>
        <taxon>Annelida</taxon>
        <taxon>Polychaeta</taxon>
        <taxon>Sedentaria</taxon>
        <taxon>Canalipalpata</taxon>
        <taxon>Sabellida</taxon>
        <taxon>Oweniida</taxon>
        <taxon>Oweniidae</taxon>
        <taxon>Owenia</taxon>
    </lineage>
</organism>
<proteinExistence type="predicted"/>
<protein>
    <submittedName>
        <fullName evidence="6">Uncharacterized protein</fullName>
    </submittedName>
</protein>
<keyword evidence="4 5" id="KW-1015">Disulfide bond</keyword>
<gene>
    <name evidence="6" type="ORF">OFUS_LOCUS7892</name>
</gene>
<dbReference type="InterPro" id="IPR000152">
    <property type="entry name" value="EGF-type_Asp/Asn_hydroxyl_site"/>
</dbReference>
<evidence type="ECO:0000256" key="4">
    <source>
        <dbReference type="ARBA" id="ARBA00023157"/>
    </source>
</evidence>
<comment type="caution">
    <text evidence="5">Lacks conserved residue(s) required for the propagation of feature annotation.</text>
</comment>
<keyword evidence="7" id="KW-1185">Reference proteome</keyword>
<evidence type="ECO:0000256" key="1">
    <source>
        <dbReference type="ARBA" id="ARBA00022536"/>
    </source>
</evidence>
<evidence type="ECO:0000256" key="2">
    <source>
        <dbReference type="ARBA" id="ARBA00022729"/>
    </source>
</evidence>
<dbReference type="PANTHER" id="PTHR24034">
    <property type="entry name" value="EGF-LIKE DOMAIN-CONTAINING PROTEIN"/>
    <property type="match status" value="1"/>
</dbReference>
<feature type="disulfide bond" evidence="5">
    <location>
        <begin position="157"/>
        <end position="166"/>
    </location>
</feature>
<dbReference type="SMART" id="SM00181">
    <property type="entry name" value="EGF"/>
    <property type="match status" value="3"/>
</dbReference>
<dbReference type="InterPro" id="IPR024731">
    <property type="entry name" value="NELL2-like_EGF"/>
</dbReference>
<keyword evidence="1 5" id="KW-0245">EGF-like domain</keyword>
<dbReference type="PROSITE" id="PS00022">
    <property type="entry name" value="EGF_1"/>
    <property type="match status" value="1"/>
</dbReference>
<dbReference type="Pfam" id="PF12947">
    <property type="entry name" value="EGF_3"/>
    <property type="match status" value="2"/>
</dbReference>
<dbReference type="SUPFAM" id="SSF57196">
    <property type="entry name" value="EGF/Laminin"/>
    <property type="match status" value="1"/>
</dbReference>
<dbReference type="Proteomes" id="UP000749559">
    <property type="component" value="Unassembled WGS sequence"/>
</dbReference>
<dbReference type="OrthoDB" id="41109at2759"/>
<evidence type="ECO:0000256" key="5">
    <source>
        <dbReference type="PROSITE-ProRule" id="PRU00076"/>
    </source>
</evidence>